<dbReference type="GO" id="GO:0051959">
    <property type="term" value="F:dynein light intermediate chain binding"/>
    <property type="evidence" value="ECO:0007669"/>
    <property type="project" value="InterPro"/>
</dbReference>
<protein>
    <recommendedName>
        <fullName evidence="2">Dynein heavy chain coiled coil stalk domain-containing protein</fullName>
    </recommendedName>
</protein>
<dbReference type="STRING" id="7868.ENSCMIP00000035098"/>
<accession>A0A4W3JAH5</accession>
<name>A0A4W3JAH5_CALMI</name>
<evidence type="ECO:0000313" key="3">
    <source>
        <dbReference type="Ensembl" id="ENSCMIP00000035098.1"/>
    </source>
</evidence>
<reference evidence="3" key="4">
    <citation type="submission" date="2025-08" db="UniProtKB">
        <authorList>
            <consortium name="Ensembl"/>
        </authorList>
    </citation>
    <scope>IDENTIFICATION</scope>
</reference>
<dbReference type="GO" id="GO:0045505">
    <property type="term" value="F:dynein intermediate chain binding"/>
    <property type="evidence" value="ECO:0007669"/>
    <property type="project" value="InterPro"/>
</dbReference>
<dbReference type="InParanoid" id="A0A4W3JAH5"/>
<reference evidence="4" key="1">
    <citation type="journal article" date="2006" name="Science">
        <title>Ancient noncoding elements conserved in the human genome.</title>
        <authorList>
            <person name="Venkatesh B."/>
            <person name="Kirkness E.F."/>
            <person name="Loh Y.H."/>
            <person name="Halpern A.L."/>
            <person name="Lee A.P."/>
            <person name="Johnson J."/>
            <person name="Dandona N."/>
            <person name="Viswanathan L.D."/>
            <person name="Tay A."/>
            <person name="Venter J.C."/>
            <person name="Strausberg R.L."/>
            <person name="Brenner S."/>
        </authorList>
    </citation>
    <scope>NUCLEOTIDE SEQUENCE [LARGE SCALE GENOMIC DNA]</scope>
</reference>
<organism evidence="3 4">
    <name type="scientific">Callorhinchus milii</name>
    <name type="common">Ghost shark</name>
    <dbReference type="NCBI Taxonomy" id="7868"/>
    <lineage>
        <taxon>Eukaryota</taxon>
        <taxon>Metazoa</taxon>
        <taxon>Chordata</taxon>
        <taxon>Craniata</taxon>
        <taxon>Vertebrata</taxon>
        <taxon>Chondrichthyes</taxon>
        <taxon>Holocephali</taxon>
        <taxon>Chimaeriformes</taxon>
        <taxon>Callorhinchidae</taxon>
        <taxon>Callorhinchus</taxon>
    </lineage>
</organism>
<dbReference type="InterPro" id="IPR026983">
    <property type="entry name" value="DHC"/>
</dbReference>
<proteinExistence type="predicted"/>
<reference evidence="4" key="2">
    <citation type="journal article" date="2007" name="PLoS Biol.">
        <title>Survey sequencing and comparative analysis of the elephant shark (Callorhinchus milii) genome.</title>
        <authorList>
            <person name="Venkatesh B."/>
            <person name="Kirkness E.F."/>
            <person name="Loh Y.H."/>
            <person name="Halpern A.L."/>
            <person name="Lee A.P."/>
            <person name="Johnson J."/>
            <person name="Dandona N."/>
            <person name="Viswanathan L.D."/>
            <person name="Tay A."/>
            <person name="Venter J.C."/>
            <person name="Strausberg R.L."/>
            <person name="Brenner S."/>
        </authorList>
    </citation>
    <scope>NUCLEOTIDE SEQUENCE [LARGE SCALE GENOMIC DNA]</scope>
</reference>
<dbReference type="Proteomes" id="UP000314986">
    <property type="component" value="Unassembled WGS sequence"/>
</dbReference>
<dbReference type="GeneTree" id="ENSGT00940000154959"/>
<evidence type="ECO:0000313" key="4">
    <source>
        <dbReference type="Proteomes" id="UP000314986"/>
    </source>
</evidence>
<reference evidence="4" key="3">
    <citation type="journal article" date="2014" name="Nature">
        <title>Elephant shark genome provides unique insights into gnathostome evolution.</title>
        <authorList>
            <consortium name="International Elephant Shark Genome Sequencing Consortium"/>
            <person name="Venkatesh B."/>
            <person name="Lee A.P."/>
            <person name="Ravi V."/>
            <person name="Maurya A.K."/>
            <person name="Lian M.M."/>
            <person name="Swann J.B."/>
            <person name="Ohta Y."/>
            <person name="Flajnik M.F."/>
            <person name="Sutoh Y."/>
            <person name="Kasahara M."/>
            <person name="Hoon S."/>
            <person name="Gangu V."/>
            <person name="Roy S.W."/>
            <person name="Irimia M."/>
            <person name="Korzh V."/>
            <person name="Kondrychyn I."/>
            <person name="Lim Z.W."/>
            <person name="Tay B.H."/>
            <person name="Tohari S."/>
            <person name="Kong K.W."/>
            <person name="Ho S."/>
            <person name="Lorente-Galdos B."/>
            <person name="Quilez J."/>
            <person name="Marques-Bonet T."/>
            <person name="Raney B.J."/>
            <person name="Ingham P.W."/>
            <person name="Tay A."/>
            <person name="Hillier L.W."/>
            <person name="Minx P."/>
            <person name="Boehm T."/>
            <person name="Wilson R.K."/>
            <person name="Brenner S."/>
            <person name="Warren W.C."/>
        </authorList>
    </citation>
    <scope>NUCLEOTIDE SEQUENCE [LARGE SCALE GENOMIC DNA]</scope>
</reference>
<dbReference type="AlphaFoldDB" id="A0A4W3JAH5"/>
<dbReference type="InterPro" id="IPR024743">
    <property type="entry name" value="Dynein_HC_stalk"/>
</dbReference>
<dbReference type="Gene3D" id="1.20.920.20">
    <property type="match status" value="1"/>
</dbReference>
<keyword evidence="4" id="KW-1185">Reference proteome</keyword>
<evidence type="ECO:0000256" key="1">
    <source>
        <dbReference type="SAM" id="Coils"/>
    </source>
</evidence>
<dbReference type="GO" id="GO:0007018">
    <property type="term" value="P:microtubule-based movement"/>
    <property type="evidence" value="ECO:0007669"/>
    <property type="project" value="InterPro"/>
</dbReference>
<dbReference type="Ensembl" id="ENSCMIT00000035620.1">
    <property type="protein sequence ID" value="ENSCMIP00000035098.1"/>
    <property type="gene ID" value="ENSCMIG00000014870.1"/>
</dbReference>
<sequence length="145" mass="16867">MVKLSIKRLELSEVRTKLELLQRQLTQKLTEKNLLEESIEMTQLKLERAEKLINGLGGERARWTQITLQLEDMYQNIVGDVLLSASVVAYLGPFTPEFRQEILKEWFTLCKQKQIPVSNIFCLSNTLGDPVRILEWQLHGLPRDM</sequence>
<dbReference type="OMA" id="ERARWTQ"/>
<dbReference type="PANTHER" id="PTHR22878">
    <property type="entry name" value="DYNEIN HEAVY CHAIN 6, AXONEMAL-LIKE-RELATED"/>
    <property type="match status" value="1"/>
</dbReference>
<dbReference type="Pfam" id="PF12777">
    <property type="entry name" value="MT"/>
    <property type="match status" value="1"/>
</dbReference>
<feature type="domain" description="Dynein heavy chain coiled coil stalk" evidence="2">
    <location>
        <begin position="3"/>
        <end position="106"/>
    </location>
</feature>
<reference evidence="3" key="5">
    <citation type="submission" date="2025-09" db="UniProtKB">
        <authorList>
            <consortium name="Ensembl"/>
        </authorList>
    </citation>
    <scope>IDENTIFICATION</scope>
</reference>
<feature type="coiled-coil region" evidence="1">
    <location>
        <begin position="4"/>
        <end position="52"/>
    </location>
</feature>
<dbReference type="GO" id="GO:0030286">
    <property type="term" value="C:dynein complex"/>
    <property type="evidence" value="ECO:0007669"/>
    <property type="project" value="InterPro"/>
</dbReference>
<keyword evidence="1" id="KW-0175">Coiled coil</keyword>
<dbReference type="PANTHER" id="PTHR22878:SF72">
    <property type="entry name" value="DYNEIN HEAVY CHAIN 3, AXONEMAL"/>
    <property type="match status" value="1"/>
</dbReference>
<evidence type="ECO:0000259" key="2">
    <source>
        <dbReference type="Pfam" id="PF12777"/>
    </source>
</evidence>